<feature type="compositionally biased region" description="Gly residues" evidence="1">
    <location>
        <begin position="20"/>
        <end position="30"/>
    </location>
</feature>
<evidence type="ECO:0000256" key="1">
    <source>
        <dbReference type="SAM" id="MobiDB-lite"/>
    </source>
</evidence>
<feature type="region of interest" description="Disordered" evidence="1">
    <location>
        <begin position="20"/>
        <end position="40"/>
    </location>
</feature>
<name>A0A6J6WNB9_9ZZZZ</name>
<reference evidence="2" key="1">
    <citation type="submission" date="2020-05" db="EMBL/GenBank/DDBJ databases">
        <authorList>
            <person name="Chiriac C."/>
            <person name="Salcher M."/>
            <person name="Ghai R."/>
            <person name="Kavagutti S V."/>
        </authorList>
    </citation>
    <scope>NUCLEOTIDE SEQUENCE</scope>
</reference>
<accession>A0A6J6WNB9</accession>
<organism evidence="2">
    <name type="scientific">freshwater metagenome</name>
    <dbReference type="NCBI Taxonomy" id="449393"/>
    <lineage>
        <taxon>unclassified sequences</taxon>
        <taxon>metagenomes</taxon>
        <taxon>ecological metagenomes</taxon>
    </lineage>
</organism>
<gene>
    <name evidence="2" type="ORF">UFOPK2958_00754</name>
</gene>
<sequence length="144" mass="15507">MYSSIEQLLQEMLEFNNGGVGHGTENGLGSGRPPSVGTSCRRRRGRLHNQGLLDQLLGRTDRELAGRYLLNEGVLLLQVGDAQEGSGVTSRDGARHNGLLCRAAQIQETQGVGDGRSVLSDSSGNLFVRKAEVVNQLLVGSRFF</sequence>
<evidence type="ECO:0000313" key="2">
    <source>
        <dbReference type="EMBL" id="CAB4784448.1"/>
    </source>
</evidence>
<dbReference type="EMBL" id="CAFAAB010000073">
    <property type="protein sequence ID" value="CAB4784448.1"/>
    <property type="molecule type" value="Genomic_DNA"/>
</dbReference>
<protein>
    <submittedName>
        <fullName evidence="2">Unannotated protein</fullName>
    </submittedName>
</protein>
<proteinExistence type="predicted"/>
<dbReference type="AlphaFoldDB" id="A0A6J6WNB9"/>